<gene>
    <name evidence="2" type="ORF">CTI12_AA415760</name>
</gene>
<name>A0A2U1M5M8_ARTAN</name>
<comment type="caution">
    <text evidence="2">The sequence shown here is derived from an EMBL/GenBank/DDBJ whole genome shotgun (WGS) entry which is preliminary data.</text>
</comment>
<feature type="compositionally biased region" description="Polar residues" evidence="1">
    <location>
        <begin position="26"/>
        <end position="35"/>
    </location>
</feature>
<dbReference type="PANTHER" id="PTHR35098">
    <property type="entry name" value="EXPRESSED PROTEIN"/>
    <property type="match status" value="1"/>
</dbReference>
<accession>A0A2U1M5M8</accession>
<feature type="region of interest" description="Disordered" evidence="1">
    <location>
        <begin position="13"/>
        <end position="39"/>
    </location>
</feature>
<dbReference type="OrthoDB" id="695806at2759"/>
<evidence type="ECO:0000313" key="2">
    <source>
        <dbReference type="EMBL" id="PWA56551.1"/>
    </source>
</evidence>
<sequence>MSFMSSLKSAAASAVTGGDDDKKNTGSDQSSNSDLMASAKLVAEAAQNATSNQSDKIDKPKVAGAAADLLDAAKTYGKFDETQGVGQYLKKADDYLHEYEKSESSNVTYANTEPQHHCCGCSSVIESIHQDMEHCCKITYQN</sequence>
<dbReference type="Proteomes" id="UP000245207">
    <property type="component" value="Unassembled WGS sequence"/>
</dbReference>
<protein>
    <submittedName>
        <fullName evidence="2">Protein involved in response to salt stress</fullName>
    </submittedName>
</protein>
<reference evidence="2 3" key="1">
    <citation type="journal article" date="2018" name="Mol. Plant">
        <title>The genome of Artemisia annua provides insight into the evolution of Asteraceae family and artemisinin biosynthesis.</title>
        <authorList>
            <person name="Shen Q."/>
            <person name="Zhang L."/>
            <person name="Liao Z."/>
            <person name="Wang S."/>
            <person name="Yan T."/>
            <person name="Shi P."/>
            <person name="Liu M."/>
            <person name="Fu X."/>
            <person name="Pan Q."/>
            <person name="Wang Y."/>
            <person name="Lv Z."/>
            <person name="Lu X."/>
            <person name="Zhang F."/>
            <person name="Jiang W."/>
            <person name="Ma Y."/>
            <person name="Chen M."/>
            <person name="Hao X."/>
            <person name="Li L."/>
            <person name="Tang Y."/>
            <person name="Lv G."/>
            <person name="Zhou Y."/>
            <person name="Sun X."/>
            <person name="Brodelius P.E."/>
            <person name="Rose J.K.C."/>
            <person name="Tang K."/>
        </authorList>
    </citation>
    <scope>NUCLEOTIDE SEQUENCE [LARGE SCALE GENOMIC DNA]</scope>
    <source>
        <strain evidence="3">cv. Huhao1</strain>
        <tissue evidence="2">Leaf</tissue>
    </source>
</reference>
<dbReference type="AlphaFoldDB" id="A0A2U1M5M8"/>
<dbReference type="GO" id="GO:0010115">
    <property type="term" value="P:regulation of abscisic acid biosynthetic process"/>
    <property type="evidence" value="ECO:0007669"/>
    <property type="project" value="InterPro"/>
</dbReference>
<proteinExistence type="predicted"/>
<dbReference type="InterPro" id="IPR040294">
    <property type="entry name" value="Nodulin-rel_1/2"/>
</dbReference>
<evidence type="ECO:0000256" key="1">
    <source>
        <dbReference type="SAM" id="MobiDB-lite"/>
    </source>
</evidence>
<keyword evidence="3" id="KW-1185">Reference proteome</keyword>
<dbReference type="EMBL" id="PKPP01006424">
    <property type="protein sequence ID" value="PWA56551.1"/>
    <property type="molecule type" value="Genomic_DNA"/>
</dbReference>
<organism evidence="2 3">
    <name type="scientific">Artemisia annua</name>
    <name type="common">Sweet wormwood</name>
    <dbReference type="NCBI Taxonomy" id="35608"/>
    <lineage>
        <taxon>Eukaryota</taxon>
        <taxon>Viridiplantae</taxon>
        <taxon>Streptophyta</taxon>
        <taxon>Embryophyta</taxon>
        <taxon>Tracheophyta</taxon>
        <taxon>Spermatophyta</taxon>
        <taxon>Magnoliopsida</taxon>
        <taxon>eudicotyledons</taxon>
        <taxon>Gunneridae</taxon>
        <taxon>Pentapetalae</taxon>
        <taxon>asterids</taxon>
        <taxon>campanulids</taxon>
        <taxon>Asterales</taxon>
        <taxon>Asteraceae</taxon>
        <taxon>Asteroideae</taxon>
        <taxon>Anthemideae</taxon>
        <taxon>Artemisiinae</taxon>
        <taxon>Artemisia</taxon>
    </lineage>
</organism>
<dbReference type="STRING" id="35608.A0A2U1M5M8"/>
<dbReference type="PANTHER" id="PTHR35098:SF11">
    <property type="entry name" value="NODULIN-RELATED PROTEIN 1-LIKE"/>
    <property type="match status" value="1"/>
</dbReference>
<dbReference type="GO" id="GO:0009408">
    <property type="term" value="P:response to heat"/>
    <property type="evidence" value="ECO:0007669"/>
    <property type="project" value="InterPro"/>
</dbReference>
<evidence type="ECO:0000313" key="3">
    <source>
        <dbReference type="Proteomes" id="UP000245207"/>
    </source>
</evidence>